<name>A0A7S2EAJ9_TRICV</name>
<dbReference type="InterPro" id="IPR016689">
    <property type="entry name" value="ESCRT-2_cplx_Snf8"/>
</dbReference>
<gene>
    <name evidence="2" type="ORF">OSIN01602_LOCUS2875</name>
</gene>
<evidence type="ECO:0008006" key="3">
    <source>
        <dbReference type="Google" id="ProtNLM"/>
    </source>
</evidence>
<dbReference type="PANTHER" id="PTHR12806">
    <property type="entry name" value="EAP30 SUBUNIT OF ELL COMPLEX"/>
    <property type="match status" value="1"/>
</dbReference>
<evidence type="ECO:0000313" key="2">
    <source>
        <dbReference type="EMBL" id="CAD9324489.1"/>
    </source>
</evidence>
<dbReference type="InterPro" id="IPR040608">
    <property type="entry name" value="Snf8/Vps36"/>
</dbReference>
<dbReference type="GO" id="GO:0000814">
    <property type="term" value="C:ESCRT II complex"/>
    <property type="evidence" value="ECO:0007669"/>
    <property type="project" value="InterPro"/>
</dbReference>
<evidence type="ECO:0000256" key="1">
    <source>
        <dbReference type="ARBA" id="ARBA00009834"/>
    </source>
</evidence>
<dbReference type="PANTHER" id="PTHR12806:SF0">
    <property type="entry name" value="VACUOLAR-SORTING PROTEIN SNF8"/>
    <property type="match status" value="1"/>
</dbReference>
<protein>
    <recommendedName>
        <fullName evidence="3">Vacuolar-sorting protein SNF8</fullName>
    </recommendedName>
</protein>
<dbReference type="GO" id="GO:0043328">
    <property type="term" value="P:protein transport to vacuole involved in ubiquitin-dependent protein catabolic process via the multivesicular body sorting pathway"/>
    <property type="evidence" value="ECO:0007669"/>
    <property type="project" value="TreeGrafter"/>
</dbReference>
<dbReference type="EMBL" id="HBGO01005118">
    <property type="protein sequence ID" value="CAD9324489.1"/>
    <property type="molecule type" value="Transcribed_RNA"/>
</dbReference>
<dbReference type="Gene3D" id="6.10.140.180">
    <property type="match status" value="1"/>
</dbReference>
<dbReference type="SUPFAM" id="SSF46785">
    <property type="entry name" value="Winged helix' DNA-binding domain"/>
    <property type="match status" value="2"/>
</dbReference>
<dbReference type="AlphaFoldDB" id="A0A7S2EAJ9"/>
<dbReference type="Pfam" id="PF04157">
    <property type="entry name" value="EAP30"/>
    <property type="match status" value="1"/>
</dbReference>
<dbReference type="InterPro" id="IPR036390">
    <property type="entry name" value="WH_DNA-bd_sf"/>
</dbReference>
<dbReference type="InterPro" id="IPR036388">
    <property type="entry name" value="WH-like_DNA-bd_sf"/>
</dbReference>
<reference evidence="2" key="1">
    <citation type="submission" date="2021-01" db="EMBL/GenBank/DDBJ databases">
        <authorList>
            <person name="Corre E."/>
            <person name="Pelletier E."/>
            <person name="Niang G."/>
            <person name="Scheremetjew M."/>
            <person name="Finn R."/>
            <person name="Kale V."/>
            <person name="Holt S."/>
            <person name="Cochrane G."/>
            <person name="Meng A."/>
            <person name="Brown T."/>
            <person name="Cohen L."/>
        </authorList>
    </citation>
    <scope>NUCLEOTIDE SEQUENCE</scope>
    <source>
        <strain evidence="2">Grunow 1884</strain>
    </source>
</reference>
<dbReference type="Gene3D" id="1.10.10.10">
    <property type="entry name" value="Winged helix-like DNA-binding domain superfamily/Winged helix DNA-binding domain"/>
    <property type="match status" value="2"/>
</dbReference>
<sequence length="264" mass="29022">MAYRRRVGVGRAGPKFTKKAEEMKAVSLSSAMETVEKLEVKLAEFAKKHKKEIQHDPAFRKKFLEMCAPLGVDPLSSEKGFWGSMLGIGEFYYELAVKVAEVCMASKSRNGGIISVAEVRSILMKRGTKFQFAESANKSSYSKEDIITAVGKLAKLGGGFRTMEVGKSTMIISVPTELDSDHMEVMKIAQDAAGVISSGPSGRVTVNDVKAVTHWNEERIKRALELLLGKGMAWLDLQGEEESFWFPSVWKEGTGAILTESDDS</sequence>
<accession>A0A7S2EAJ9</accession>
<organism evidence="2">
    <name type="scientific">Trieres chinensis</name>
    <name type="common">Marine centric diatom</name>
    <name type="synonym">Odontella sinensis</name>
    <dbReference type="NCBI Taxonomy" id="1514140"/>
    <lineage>
        <taxon>Eukaryota</taxon>
        <taxon>Sar</taxon>
        <taxon>Stramenopiles</taxon>
        <taxon>Ochrophyta</taxon>
        <taxon>Bacillariophyta</taxon>
        <taxon>Mediophyceae</taxon>
        <taxon>Biddulphiophycidae</taxon>
        <taxon>Eupodiscales</taxon>
        <taxon>Parodontellaceae</taxon>
        <taxon>Trieres</taxon>
    </lineage>
</organism>
<comment type="similarity">
    <text evidence="1">Belongs to the SNF8 family.</text>
</comment>
<proteinExistence type="inferred from homology"/>